<dbReference type="InterPro" id="IPR000679">
    <property type="entry name" value="Znf_GATA"/>
</dbReference>
<feature type="compositionally biased region" description="Low complexity" evidence="2">
    <location>
        <begin position="966"/>
        <end position="981"/>
    </location>
</feature>
<feature type="compositionally biased region" description="Basic and acidic residues" evidence="2">
    <location>
        <begin position="909"/>
        <end position="930"/>
    </location>
</feature>
<name>A0A150GF15_GONPE</name>
<evidence type="ECO:0000313" key="4">
    <source>
        <dbReference type="EMBL" id="KXZ48165.1"/>
    </source>
</evidence>
<feature type="region of interest" description="Disordered" evidence="2">
    <location>
        <begin position="1207"/>
        <end position="1337"/>
    </location>
</feature>
<feature type="region of interest" description="Disordered" evidence="2">
    <location>
        <begin position="1088"/>
        <end position="1119"/>
    </location>
</feature>
<feature type="compositionally biased region" description="Low complexity" evidence="2">
    <location>
        <begin position="877"/>
        <end position="908"/>
    </location>
</feature>
<dbReference type="InterPro" id="IPR013088">
    <property type="entry name" value="Znf_NHR/GATA"/>
</dbReference>
<proteinExistence type="predicted"/>
<feature type="region of interest" description="Disordered" evidence="2">
    <location>
        <begin position="710"/>
        <end position="930"/>
    </location>
</feature>
<dbReference type="OrthoDB" id="553201at2759"/>
<feature type="compositionally biased region" description="Low complexity" evidence="2">
    <location>
        <begin position="1308"/>
        <end position="1335"/>
    </location>
</feature>
<feature type="domain" description="GATA-type" evidence="3">
    <location>
        <begin position="557"/>
        <end position="614"/>
    </location>
</feature>
<dbReference type="SMART" id="SM00401">
    <property type="entry name" value="ZnF_GATA"/>
    <property type="match status" value="1"/>
</dbReference>
<feature type="compositionally biased region" description="Basic and acidic residues" evidence="2">
    <location>
        <begin position="55"/>
        <end position="67"/>
    </location>
</feature>
<feature type="region of interest" description="Disordered" evidence="2">
    <location>
        <begin position="164"/>
        <end position="237"/>
    </location>
</feature>
<feature type="compositionally biased region" description="Low complexity" evidence="2">
    <location>
        <begin position="1088"/>
        <end position="1107"/>
    </location>
</feature>
<feature type="compositionally biased region" description="Acidic residues" evidence="2">
    <location>
        <begin position="179"/>
        <end position="188"/>
    </location>
</feature>
<dbReference type="Pfam" id="PF00320">
    <property type="entry name" value="GATA"/>
    <property type="match status" value="1"/>
</dbReference>
<feature type="compositionally biased region" description="Low complexity" evidence="2">
    <location>
        <begin position="1279"/>
        <end position="1293"/>
    </location>
</feature>
<comment type="caution">
    <text evidence="4">The sequence shown here is derived from an EMBL/GenBank/DDBJ whole genome shotgun (WGS) entry which is preliminary data.</text>
</comment>
<feature type="compositionally biased region" description="Low complexity" evidence="2">
    <location>
        <begin position="712"/>
        <end position="728"/>
    </location>
</feature>
<feature type="compositionally biased region" description="Pro residues" evidence="2">
    <location>
        <begin position="761"/>
        <end position="771"/>
    </location>
</feature>
<feature type="compositionally biased region" description="Polar residues" evidence="2">
    <location>
        <begin position="462"/>
        <end position="473"/>
    </location>
</feature>
<feature type="compositionally biased region" description="Gly residues" evidence="2">
    <location>
        <begin position="1020"/>
        <end position="1030"/>
    </location>
</feature>
<dbReference type="GO" id="GO:0008270">
    <property type="term" value="F:zinc ion binding"/>
    <property type="evidence" value="ECO:0007669"/>
    <property type="project" value="UniProtKB-KW"/>
</dbReference>
<dbReference type="Gene3D" id="3.30.50.10">
    <property type="entry name" value="Erythroid Transcription Factor GATA-1, subunit A"/>
    <property type="match status" value="1"/>
</dbReference>
<dbReference type="SUPFAM" id="SSF57716">
    <property type="entry name" value="Glucocorticoid receptor-like (DNA-binding domain)"/>
    <property type="match status" value="1"/>
</dbReference>
<protein>
    <recommendedName>
        <fullName evidence="3">GATA-type domain-containing protein</fullName>
    </recommendedName>
</protein>
<feature type="region of interest" description="Disordered" evidence="2">
    <location>
        <begin position="436"/>
        <end position="580"/>
    </location>
</feature>
<feature type="compositionally biased region" description="Low complexity" evidence="2">
    <location>
        <begin position="640"/>
        <end position="651"/>
    </location>
</feature>
<reference evidence="5" key="1">
    <citation type="journal article" date="2016" name="Nat. Commun.">
        <title>The Gonium pectorale genome demonstrates co-option of cell cycle regulation during the evolution of multicellularity.</title>
        <authorList>
            <person name="Hanschen E.R."/>
            <person name="Marriage T.N."/>
            <person name="Ferris P.J."/>
            <person name="Hamaji T."/>
            <person name="Toyoda A."/>
            <person name="Fujiyama A."/>
            <person name="Neme R."/>
            <person name="Noguchi H."/>
            <person name="Minakuchi Y."/>
            <person name="Suzuki M."/>
            <person name="Kawai-Toyooka H."/>
            <person name="Smith D.R."/>
            <person name="Sparks H."/>
            <person name="Anderson J."/>
            <person name="Bakaric R."/>
            <person name="Luria V."/>
            <person name="Karger A."/>
            <person name="Kirschner M.W."/>
            <person name="Durand P.M."/>
            <person name="Michod R.E."/>
            <person name="Nozaki H."/>
            <person name="Olson B.J."/>
        </authorList>
    </citation>
    <scope>NUCLEOTIDE SEQUENCE [LARGE SCALE GENOMIC DNA]</scope>
    <source>
        <strain evidence="5">NIES-2863</strain>
    </source>
</reference>
<feature type="compositionally biased region" description="Polar residues" evidence="2">
    <location>
        <begin position="529"/>
        <end position="542"/>
    </location>
</feature>
<organism evidence="4 5">
    <name type="scientific">Gonium pectorale</name>
    <name type="common">Green alga</name>
    <dbReference type="NCBI Taxonomy" id="33097"/>
    <lineage>
        <taxon>Eukaryota</taxon>
        <taxon>Viridiplantae</taxon>
        <taxon>Chlorophyta</taxon>
        <taxon>core chlorophytes</taxon>
        <taxon>Chlorophyceae</taxon>
        <taxon>CS clade</taxon>
        <taxon>Chlamydomonadales</taxon>
        <taxon>Volvocaceae</taxon>
        <taxon>Gonium</taxon>
    </lineage>
</organism>
<feature type="region of interest" description="Disordered" evidence="2">
    <location>
        <begin position="376"/>
        <end position="423"/>
    </location>
</feature>
<keyword evidence="1" id="KW-0863">Zinc-finger</keyword>
<feature type="compositionally biased region" description="Low complexity" evidence="2">
    <location>
        <begin position="822"/>
        <end position="833"/>
    </location>
</feature>
<gene>
    <name evidence="4" type="ORF">GPECTOR_30g261</name>
</gene>
<feature type="region of interest" description="Disordered" evidence="2">
    <location>
        <begin position="623"/>
        <end position="651"/>
    </location>
</feature>
<evidence type="ECO:0000256" key="2">
    <source>
        <dbReference type="SAM" id="MobiDB-lite"/>
    </source>
</evidence>
<feature type="compositionally biased region" description="Polar residues" evidence="2">
    <location>
        <begin position="562"/>
        <end position="572"/>
    </location>
</feature>
<evidence type="ECO:0000259" key="3">
    <source>
        <dbReference type="PROSITE" id="PS50114"/>
    </source>
</evidence>
<evidence type="ECO:0000313" key="5">
    <source>
        <dbReference type="Proteomes" id="UP000075714"/>
    </source>
</evidence>
<keyword evidence="1" id="KW-0862">Zinc</keyword>
<feature type="compositionally biased region" description="Low complexity" evidence="2">
    <location>
        <begin position="488"/>
        <end position="498"/>
    </location>
</feature>
<sequence>MCRPVELIRASLNHVARRAFGKSDTGSGGGEGSRARTLAAQVTRKSVRKRQASRTRFDHEEEVDGRPHPLSAPVAKFPRLGVTGEGPSPSQQRLLRYGAAGQALPLRLPAGALLGPHANSEALQAAARLVGAVGLMLPFTTAVGGPQHAAGLGLAAQGHYAYLSPSDEDHEAGARADDGAADDPDDEWVGPPPAHAQRQRAGGGSTADGGEPRGDSDSGEEGPPSPANGDGPPLAVDDDSEAVARILLRMHHCVYSLGPKRLGLDGGDDGAGAVAATTGAAASRDAKGGDAAAMAAATAAQEKLQSLLESEAAAAVRGNHLAYLAALQQARGMAALQAGASGQPKAEALEKAKGAAQINVLNLLARLKAQEAAIAQGQPPGVKEEAARGLVSPEQDSAGARLPSQDGTAGAVRTQPGPDGRVLLLFPMDGREQLKDAAAGAGGSGGAGQHPPRLVPLPGPGQWTSARPASTGSVPEYAAREQASVAQSPTGSAPSAGARGAGDEQRGLARSSEASGGAGQGLHAGPRQPFSQHLSGQQSGDTSGRGMPPPPKPPRNHKGPLQCSNCGTTQTPLWRKDRDTGETMCNACGIYKQSHGFNRPVGGRQSVPQPVVKRFPVARPVGAQPVRSNQPARPGTVQDAAAPAKPAASAAGGAPLRQLPLAAAAAAALSGSAALGRAGVLAAPGIGGAAEELRAALELLSRGSEVPLGSVASDASARSATAATSGRSDGLGLGNGAGSSPRRADLQMGQVGQAAGASSPGPEPGWRPSPRPHAGGSDSSGADFEAAQRSPPHSSYPVTGVAQMVQEQSKAASEDQQESSRQRLPQQQQQRGLEGADRPADQQAARKSVGEDGRGSPLHGLLSDALRRQAAEVLGMQQHAQQQLNQQQHQQQHHLQQQQQQQQAQQQADARRREREQRELEAEHDADRDALRRQHLLQQQARVLLQLKAAESAAAAQLQEHVCGGAAPAAPSAAPHAAGPRGSDGAAAGDSTRSSGSAAPAVQRPFRLDLSGAEPPLPSGTGGGVVGSGGAARASGEQRGRGGARSDEDAGGEDGGVLPYLLARLTQQGQEFRSAQVQRERMLLQQHQQQQQRQAAQHQQEQQQLQQQRRERDEGLAPLAAQQQHINAAEQQLLMMLIKQRQQQQQQQQQHLQQERELAEVQQHLLHRQEQAAAAGSGAGVGGLGGLGGGDHPLTRGNADAEARVLGGAEGAPGSPPFALRQLQRPQSSAAAGPAHHETLPQRQPLAQESHRPQTGPHVHPLQQQSHHHLPHRSDGARQPQAQSLPQQGQQPRTQKHVSRSGTVVVTAGSGAAQQRLQQQSGQGQGPRASGQQQQVNDAEARVLGILRAAGIDLSGLGRAATAAAGW</sequence>
<evidence type="ECO:0000256" key="1">
    <source>
        <dbReference type="PROSITE-ProRule" id="PRU00094"/>
    </source>
</evidence>
<dbReference type="EMBL" id="LSYV01000031">
    <property type="protein sequence ID" value="KXZ48165.1"/>
    <property type="molecule type" value="Genomic_DNA"/>
</dbReference>
<dbReference type="PROSITE" id="PS00344">
    <property type="entry name" value="GATA_ZN_FINGER_1"/>
    <property type="match status" value="1"/>
</dbReference>
<dbReference type="PROSITE" id="PS50114">
    <property type="entry name" value="GATA_ZN_FINGER_2"/>
    <property type="match status" value="1"/>
</dbReference>
<feature type="region of interest" description="Disordered" evidence="2">
    <location>
        <begin position="20"/>
        <end position="74"/>
    </location>
</feature>
<dbReference type="STRING" id="33097.A0A150GF15"/>
<feature type="region of interest" description="Disordered" evidence="2">
    <location>
        <begin position="966"/>
        <end position="1055"/>
    </location>
</feature>
<keyword evidence="1" id="KW-0479">Metal-binding</keyword>
<dbReference type="GO" id="GO:0006355">
    <property type="term" value="P:regulation of DNA-templated transcription"/>
    <property type="evidence" value="ECO:0007669"/>
    <property type="project" value="InterPro"/>
</dbReference>
<accession>A0A150GF15</accession>
<dbReference type="Proteomes" id="UP000075714">
    <property type="component" value="Unassembled WGS sequence"/>
</dbReference>
<dbReference type="GO" id="GO:0043565">
    <property type="term" value="F:sequence-specific DNA binding"/>
    <property type="evidence" value="ECO:0007669"/>
    <property type="project" value="InterPro"/>
</dbReference>
<feature type="compositionally biased region" description="Basic and acidic residues" evidence="2">
    <location>
        <begin position="1036"/>
        <end position="1048"/>
    </location>
</feature>
<dbReference type="CDD" id="cd00202">
    <property type="entry name" value="ZnF_GATA"/>
    <property type="match status" value="1"/>
</dbReference>
<keyword evidence="5" id="KW-1185">Reference proteome</keyword>